<comment type="function">
    <text evidence="9">Part of the twin-arginine translocation (Tat) system that transports large folded proteins containing a characteristic twin-arginine motif in their signal peptide across membranes. TatA could form the protein-conducting channel of the Tat system.</text>
</comment>
<reference evidence="10 11" key="1">
    <citation type="journal article" date="2014" name="Antonie Van Leeuwenhoek">
        <title>Hyphomonas beringensis sp. nov. and Hyphomonas chukchiensis sp. nov., isolated from surface seawater of the Bering Sea and Chukchi Sea.</title>
        <authorList>
            <person name="Li C."/>
            <person name="Lai Q."/>
            <person name="Li G."/>
            <person name="Dong C."/>
            <person name="Wang J."/>
            <person name="Liao Y."/>
            <person name="Shao Z."/>
        </authorList>
    </citation>
    <scope>NUCLEOTIDE SEQUENCE [LARGE SCALE GENOMIC DNA]</scope>
    <source>
        <strain evidence="10 11">MHS-2</strain>
    </source>
</reference>
<evidence type="ECO:0000313" key="11">
    <source>
        <dbReference type="Proteomes" id="UP000025171"/>
    </source>
</evidence>
<dbReference type="GO" id="GO:0008320">
    <property type="term" value="F:protein transmembrane transporter activity"/>
    <property type="evidence" value="ECO:0007669"/>
    <property type="project" value="UniProtKB-UniRule"/>
</dbReference>
<dbReference type="STRING" id="1280950.HJO_05400"/>
<dbReference type="EMBL" id="ARYK01000002">
    <property type="protein sequence ID" value="KCZ93265.1"/>
    <property type="molecule type" value="Genomic_DNA"/>
</dbReference>
<keyword evidence="5 9" id="KW-0653">Protein transport</keyword>
<evidence type="ECO:0000256" key="2">
    <source>
        <dbReference type="ARBA" id="ARBA00022448"/>
    </source>
</evidence>
<comment type="similarity">
    <text evidence="9">Belongs to the TatA/E family.</text>
</comment>
<dbReference type="PANTHER" id="PTHR42982:SF1">
    <property type="entry name" value="SEC-INDEPENDENT PROTEIN TRANSLOCASE PROTEIN TATA"/>
    <property type="match status" value="1"/>
</dbReference>
<keyword evidence="3 9" id="KW-1003">Cell membrane</keyword>
<proteinExistence type="inferred from homology"/>
<keyword evidence="7 9" id="KW-0811">Translocation</keyword>
<evidence type="ECO:0000256" key="7">
    <source>
        <dbReference type="ARBA" id="ARBA00023010"/>
    </source>
</evidence>
<sequence length="84" mass="8909">MLHGETSIQEAPMGSVGPLQIVLVIVVALLLFGGRGRISSIMGDMAKGVKSFRKGLADDDEPKAVDKEDLVDVTPKKDESKVSS</sequence>
<gene>
    <name evidence="9" type="primary">tatA</name>
    <name evidence="10" type="ORF">HJO_05400</name>
</gene>
<evidence type="ECO:0000256" key="5">
    <source>
        <dbReference type="ARBA" id="ARBA00022927"/>
    </source>
</evidence>
<name>A0A059FRF6_9PROT</name>
<dbReference type="PATRIC" id="fig|1280950.3.peg.1087"/>
<keyword evidence="6 9" id="KW-1133">Transmembrane helix</keyword>
<keyword evidence="8 9" id="KW-0472">Membrane</keyword>
<accession>A0A059FRF6</accession>
<dbReference type="GO" id="GO:0043953">
    <property type="term" value="P:protein transport by the Tat complex"/>
    <property type="evidence" value="ECO:0007669"/>
    <property type="project" value="UniProtKB-UniRule"/>
</dbReference>
<dbReference type="Gene3D" id="1.20.5.3310">
    <property type="match status" value="1"/>
</dbReference>
<keyword evidence="11" id="KW-1185">Reference proteome</keyword>
<evidence type="ECO:0000256" key="3">
    <source>
        <dbReference type="ARBA" id="ARBA00022475"/>
    </source>
</evidence>
<evidence type="ECO:0000256" key="1">
    <source>
        <dbReference type="ARBA" id="ARBA00004162"/>
    </source>
</evidence>
<comment type="subunit">
    <text evidence="9">The Tat system comprises two distinct complexes: a TatABC complex, containing multiple copies of TatA, TatB and TatC subunits, and a separate TatA complex, containing only TatA subunits. Substrates initially bind to the TatABC complex, which probably triggers association of the separate TatA complex to form the active translocon.</text>
</comment>
<evidence type="ECO:0000256" key="6">
    <source>
        <dbReference type="ARBA" id="ARBA00022989"/>
    </source>
</evidence>
<organism evidence="10 11">
    <name type="scientific">Hyphomonas johnsonii MHS-2</name>
    <dbReference type="NCBI Taxonomy" id="1280950"/>
    <lineage>
        <taxon>Bacteria</taxon>
        <taxon>Pseudomonadati</taxon>
        <taxon>Pseudomonadota</taxon>
        <taxon>Alphaproteobacteria</taxon>
        <taxon>Hyphomonadales</taxon>
        <taxon>Hyphomonadaceae</taxon>
        <taxon>Hyphomonas</taxon>
    </lineage>
</organism>
<dbReference type="InterPro" id="IPR003369">
    <property type="entry name" value="TatA/B/E"/>
</dbReference>
<evidence type="ECO:0000256" key="9">
    <source>
        <dbReference type="HAMAP-Rule" id="MF_00236"/>
    </source>
</evidence>
<protein>
    <recommendedName>
        <fullName evidence="9">Sec-independent protein translocase protein TatA</fullName>
    </recommendedName>
</protein>
<evidence type="ECO:0000256" key="8">
    <source>
        <dbReference type="ARBA" id="ARBA00023136"/>
    </source>
</evidence>
<keyword evidence="4 9" id="KW-0812">Transmembrane</keyword>
<dbReference type="InterPro" id="IPR006312">
    <property type="entry name" value="TatA/E"/>
</dbReference>
<keyword evidence="2 9" id="KW-0813">Transport</keyword>
<dbReference type="HAMAP" id="MF_00236">
    <property type="entry name" value="TatA_E"/>
    <property type="match status" value="1"/>
</dbReference>
<dbReference type="Pfam" id="PF02416">
    <property type="entry name" value="TatA_B_E"/>
    <property type="match status" value="1"/>
</dbReference>
<dbReference type="Proteomes" id="UP000025171">
    <property type="component" value="Unassembled WGS sequence"/>
</dbReference>
<comment type="subcellular location">
    <subcellularLocation>
        <location evidence="1 9">Cell membrane</location>
        <topology evidence="1 9">Single-pass membrane protein</topology>
    </subcellularLocation>
</comment>
<dbReference type="eggNOG" id="COG1826">
    <property type="taxonomic scope" value="Bacteria"/>
</dbReference>
<evidence type="ECO:0000313" key="10">
    <source>
        <dbReference type="EMBL" id="KCZ93265.1"/>
    </source>
</evidence>
<evidence type="ECO:0000256" key="4">
    <source>
        <dbReference type="ARBA" id="ARBA00022692"/>
    </source>
</evidence>
<dbReference type="GO" id="GO:0033281">
    <property type="term" value="C:TAT protein transport complex"/>
    <property type="evidence" value="ECO:0007669"/>
    <property type="project" value="UniProtKB-UniRule"/>
</dbReference>
<feature type="transmembrane region" description="Helical" evidence="9">
    <location>
        <begin position="12"/>
        <end position="32"/>
    </location>
</feature>
<dbReference type="PANTHER" id="PTHR42982">
    <property type="entry name" value="SEC-INDEPENDENT PROTEIN TRANSLOCASE PROTEIN TATA"/>
    <property type="match status" value="1"/>
</dbReference>
<comment type="caution">
    <text evidence="10">The sequence shown here is derived from an EMBL/GenBank/DDBJ whole genome shotgun (WGS) entry which is preliminary data.</text>
</comment>
<dbReference type="AlphaFoldDB" id="A0A059FRF6"/>